<dbReference type="EMBL" id="LATX01001977">
    <property type="protein sequence ID" value="KTB35812.1"/>
    <property type="molecule type" value="Genomic_DNA"/>
</dbReference>
<dbReference type="InterPro" id="IPR017853">
    <property type="entry name" value="GH"/>
</dbReference>
<sequence>MRSHYYSLGFLVAFGVGNTAFASVQDFPVIQLPLKPLFDNIAASPDGSADFDNRGASFDSQFLPTGTWVHDGIPYEFPTVWGTENDNLIATGQVITLDEPTFVHELHLLFTGDGSSGDFSTAFSLNFADNTSEVIELLARDWWGFPIFNVGAIRTPYNFINNGSGKNWNISQIFQWSTSVSSEQKLASITLPNASGRRLHFWAIAVSPSSAADASGPPLAIRRARFTNRWETVGDVRAQVVEVTIANLLPSVTIAANNSLNSKHTIEISGSGIQTLTPGVVNRLVPGDQVSVDVLVSGVQSGTNATVEIKDAAGQSLGTSDGWPASALIEQWVPDASVLTQHETPTWWNKAKYGIFIHWGVYSVPAWGPPDAYAEWYDWDYHRPDSASWQHHLATYGPNVVYDDFIANFTASKFNASEWVDLFDRAGAKYFVFVTKHHDGYAMFDTGNTTHRSSVYLNPHRDFLAELFETSAREKPNLHRGTYYSLPEWFNPDFGPYGFGNWPGHLATIPFNGSSDVEPYTGRLNISDYLEDIQLAHMLDLAKKYNTEIMWCDIGGPNKTAEFAAQYYNDAFEKGRQVTINNRCGVAADFVTPEYASFSTIQPAHWESSAGMDPFSYGYNSATNASQYKNGTTIIRTLVDIVSKNGNFLLDIGPTAEGEIIAPMANNLLDAGSWLQHSGGCVYDTNFWFQSSQDINVSNGSEPARFTTTPNTFCIVAFDEPTGGQLVINKRLPVLEGDEIVFLTPNGASEPLAWSVDASSGTLTIDLSSVDVDDVQFAWAFQVNFKFSE</sequence>
<keyword evidence="6" id="KW-0326">Glycosidase</keyword>
<keyword evidence="4" id="KW-0732">Signal</keyword>
<dbReference type="SUPFAM" id="SSF51445">
    <property type="entry name" value="(Trans)glycosidases"/>
    <property type="match status" value="1"/>
</dbReference>
<evidence type="ECO:0000313" key="9">
    <source>
        <dbReference type="Proteomes" id="UP000054988"/>
    </source>
</evidence>
<proteinExistence type="inferred from homology"/>
<dbReference type="Proteomes" id="UP000054988">
    <property type="component" value="Unassembled WGS sequence"/>
</dbReference>
<protein>
    <recommendedName>
        <fullName evidence="3">alpha-L-fucosidase</fullName>
        <ecNumber evidence="3">3.2.1.51</ecNumber>
    </recommendedName>
</protein>
<evidence type="ECO:0000256" key="2">
    <source>
        <dbReference type="ARBA" id="ARBA00007951"/>
    </source>
</evidence>
<feature type="domain" description="Glycoside hydrolase family 29 N-terminal" evidence="7">
    <location>
        <begin position="332"/>
        <end position="679"/>
    </location>
</feature>
<dbReference type="GO" id="GO:0006004">
    <property type="term" value="P:fucose metabolic process"/>
    <property type="evidence" value="ECO:0007669"/>
    <property type="project" value="InterPro"/>
</dbReference>
<evidence type="ECO:0000259" key="7">
    <source>
        <dbReference type="Pfam" id="PF01120"/>
    </source>
</evidence>
<dbReference type="GO" id="GO:0016139">
    <property type="term" value="P:glycoside catabolic process"/>
    <property type="evidence" value="ECO:0007669"/>
    <property type="project" value="TreeGrafter"/>
</dbReference>
<dbReference type="PRINTS" id="PR00741">
    <property type="entry name" value="GLHYDRLASE29"/>
</dbReference>
<accession>A0A0W0FHY1</accession>
<organism evidence="8 9">
    <name type="scientific">Moniliophthora roreri</name>
    <name type="common">Frosty pod rot fungus</name>
    <name type="synonym">Monilia roreri</name>
    <dbReference type="NCBI Taxonomy" id="221103"/>
    <lineage>
        <taxon>Eukaryota</taxon>
        <taxon>Fungi</taxon>
        <taxon>Dikarya</taxon>
        <taxon>Basidiomycota</taxon>
        <taxon>Agaricomycotina</taxon>
        <taxon>Agaricomycetes</taxon>
        <taxon>Agaricomycetidae</taxon>
        <taxon>Agaricales</taxon>
        <taxon>Marasmiineae</taxon>
        <taxon>Marasmiaceae</taxon>
        <taxon>Moniliophthora</taxon>
    </lineage>
</organism>
<dbReference type="PANTHER" id="PTHR10030:SF37">
    <property type="entry name" value="ALPHA-L-FUCOSIDASE-RELATED"/>
    <property type="match status" value="1"/>
</dbReference>
<evidence type="ECO:0000256" key="3">
    <source>
        <dbReference type="ARBA" id="ARBA00012662"/>
    </source>
</evidence>
<comment type="caution">
    <text evidence="8">The sequence shown here is derived from an EMBL/GenBank/DDBJ whole genome shotgun (WGS) entry which is preliminary data.</text>
</comment>
<keyword evidence="5 8" id="KW-0378">Hydrolase</keyword>
<dbReference type="eggNOG" id="KOG3340">
    <property type="taxonomic scope" value="Eukaryota"/>
</dbReference>
<name>A0A0W0FHY1_MONRR</name>
<evidence type="ECO:0000256" key="6">
    <source>
        <dbReference type="ARBA" id="ARBA00023295"/>
    </source>
</evidence>
<dbReference type="InterPro" id="IPR016286">
    <property type="entry name" value="FUC_metazoa-typ"/>
</dbReference>
<dbReference type="Gene3D" id="3.20.20.80">
    <property type="entry name" value="Glycosidases"/>
    <property type="match status" value="1"/>
</dbReference>
<comment type="function">
    <text evidence="1">Alpha-L-fucosidase is responsible for hydrolyzing the alpha-1,6-linked fucose joined to the reducing-end N-acetylglucosamine of the carbohydrate moieties of glycoproteins.</text>
</comment>
<evidence type="ECO:0000256" key="4">
    <source>
        <dbReference type="ARBA" id="ARBA00022729"/>
    </source>
</evidence>
<dbReference type="GO" id="GO:0004560">
    <property type="term" value="F:alpha-L-fucosidase activity"/>
    <property type="evidence" value="ECO:0007669"/>
    <property type="project" value="UniProtKB-EC"/>
</dbReference>
<dbReference type="EC" id="3.2.1.51" evidence="3"/>
<reference evidence="8 9" key="1">
    <citation type="submission" date="2015-12" db="EMBL/GenBank/DDBJ databases">
        <title>Draft genome sequence of Moniliophthora roreri, the causal agent of frosty pod rot of cacao.</title>
        <authorList>
            <person name="Aime M.C."/>
            <person name="Diaz-Valderrama J.R."/>
            <person name="Kijpornyongpan T."/>
            <person name="Phillips-Mora W."/>
        </authorList>
    </citation>
    <scope>NUCLEOTIDE SEQUENCE [LARGE SCALE GENOMIC DNA]</scope>
    <source>
        <strain evidence="8 9">MCA 2952</strain>
    </source>
</reference>
<dbReference type="InterPro" id="IPR000933">
    <property type="entry name" value="Glyco_hydro_29"/>
</dbReference>
<evidence type="ECO:0000313" key="8">
    <source>
        <dbReference type="EMBL" id="KTB35812.1"/>
    </source>
</evidence>
<evidence type="ECO:0000256" key="1">
    <source>
        <dbReference type="ARBA" id="ARBA00004071"/>
    </source>
</evidence>
<dbReference type="Pfam" id="PF01120">
    <property type="entry name" value="Alpha_L_fucos"/>
    <property type="match status" value="1"/>
</dbReference>
<comment type="similarity">
    <text evidence="2">Belongs to the glycosyl hydrolase 29 family.</text>
</comment>
<dbReference type="PANTHER" id="PTHR10030">
    <property type="entry name" value="ALPHA-L-FUCOSIDASE"/>
    <property type="match status" value="1"/>
</dbReference>
<evidence type="ECO:0000256" key="5">
    <source>
        <dbReference type="ARBA" id="ARBA00022801"/>
    </source>
</evidence>
<dbReference type="SMART" id="SM00812">
    <property type="entry name" value="Alpha_L_fucos"/>
    <property type="match status" value="1"/>
</dbReference>
<dbReference type="InterPro" id="IPR057739">
    <property type="entry name" value="Glyco_hydro_29_N"/>
</dbReference>
<dbReference type="AlphaFoldDB" id="A0A0W0FHY1"/>
<gene>
    <name evidence="8" type="ORF">WG66_11615</name>
</gene>